<dbReference type="EMBL" id="JBAMMX010000015">
    <property type="protein sequence ID" value="KAK6925766.1"/>
    <property type="molecule type" value="Genomic_DNA"/>
</dbReference>
<evidence type="ECO:0000313" key="2">
    <source>
        <dbReference type="EMBL" id="KAK6925766.1"/>
    </source>
</evidence>
<dbReference type="AlphaFoldDB" id="A0AAN8V8V6"/>
<proteinExistence type="predicted"/>
<feature type="region of interest" description="Disordered" evidence="1">
    <location>
        <begin position="28"/>
        <end position="48"/>
    </location>
</feature>
<organism evidence="2 3">
    <name type="scientific">Dillenia turbinata</name>
    <dbReference type="NCBI Taxonomy" id="194707"/>
    <lineage>
        <taxon>Eukaryota</taxon>
        <taxon>Viridiplantae</taxon>
        <taxon>Streptophyta</taxon>
        <taxon>Embryophyta</taxon>
        <taxon>Tracheophyta</taxon>
        <taxon>Spermatophyta</taxon>
        <taxon>Magnoliopsida</taxon>
        <taxon>eudicotyledons</taxon>
        <taxon>Gunneridae</taxon>
        <taxon>Pentapetalae</taxon>
        <taxon>Dilleniales</taxon>
        <taxon>Dilleniaceae</taxon>
        <taxon>Dillenia</taxon>
    </lineage>
</organism>
<evidence type="ECO:0000256" key="1">
    <source>
        <dbReference type="SAM" id="MobiDB-lite"/>
    </source>
</evidence>
<dbReference type="PANTHER" id="PTHR33401:SF19">
    <property type="entry name" value="(RAPE) HYPOTHETICAL PROTEIN"/>
    <property type="match status" value="1"/>
</dbReference>
<gene>
    <name evidence="2" type="ORF">RJ641_007485</name>
</gene>
<evidence type="ECO:0000313" key="3">
    <source>
        <dbReference type="Proteomes" id="UP001370490"/>
    </source>
</evidence>
<sequence length="231" mass="25813">MRVLLRNIRCPSFVCFCKPSPQIYKPSPLKLENTPHPHASTASSTVVSIPDAEKDHTVEVKPDNQNSSCVNVAETDTQHQQQPQSLNILKSSLKKKKGSQEPEGLPPKKVQWMDFLGKELVQLKEFESRAFTAAAAADTFQIITEIKEIMSLMRAPSLSLFWDITSHLPFILELSVGAKLMDSLKGVIQKPTMKMNTIGAAIVSFSDRCFLWLHLGEQPSLPSQRREQSLS</sequence>
<dbReference type="PANTHER" id="PTHR33401">
    <property type="entry name" value="LIGHT-HARVESTING COMPLEX-LIKE PROTEIN OHP2, CHLOROPLASTIC"/>
    <property type="match status" value="1"/>
</dbReference>
<dbReference type="Proteomes" id="UP001370490">
    <property type="component" value="Unassembled WGS sequence"/>
</dbReference>
<accession>A0AAN8V8V6</accession>
<comment type="caution">
    <text evidence="2">The sequence shown here is derived from an EMBL/GenBank/DDBJ whole genome shotgun (WGS) entry which is preliminary data.</text>
</comment>
<reference evidence="2 3" key="1">
    <citation type="submission" date="2023-12" db="EMBL/GenBank/DDBJ databases">
        <title>A high-quality genome assembly for Dillenia turbinata (Dilleniales).</title>
        <authorList>
            <person name="Chanderbali A."/>
        </authorList>
    </citation>
    <scope>NUCLEOTIDE SEQUENCE [LARGE SCALE GENOMIC DNA]</scope>
    <source>
        <strain evidence="2">LSX21</strain>
        <tissue evidence="2">Leaf</tissue>
    </source>
</reference>
<keyword evidence="3" id="KW-1185">Reference proteome</keyword>
<name>A0AAN8V8V6_9MAGN</name>
<protein>
    <submittedName>
        <fullName evidence="2">Uncharacterized protein</fullName>
    </submittedName>
</protein>